<proteinExistence type="predicted"/>
<feature type="domain" description="RND related barrel-sandwich hybrid" evidence="5">
    <location>
        <begin position="104"/>
        <end position="283"/>
    </location>
</feature>
<keyword evidence="2" id="KW-0812">Transmembrane</keyword>
<feature type="coiled-coil region" evidence="1">
    <location>
        <begin position="209"/>
        <end position="236"/>
    </location>
</feature>
<evidence type="ECO:0000313" key="6">
    <source>
        <dbReference type="EMBL" id="MCQ1528090.1"/>
    </source>
</evidence>
<accession>A0ABT1NA10</accession>
<evidence type="ECO:0000256" key="2">
    <source>
        <dbReference type="SAM" id="Phobius"/>
    </source>
</evidence>
<feature type="coiled-coil region" evidence="1">
    <location>
        <begin position="124"/>
        <end position="151"/>
    </location>
</feature>
<protein>
    <recommendedName>
        <fullName evidence="8">Membrane fusion protein</fullName>
    </recommendedName>
</protein>
<name>A0ABT1NA10_9FIRM</name>
<evidence type="ECO:0000259" key="4">
    <source>
        <dbReference type="Pfam" id="PF26012"/>
    </source>
</evidence>
<dbReference type="InterPro" id="IPR058709">
    <property type="entry name" value="BSH_RND-rel"/>
</dbReference>
<gene>
    <name evidence="6" type="ORF">LJD61_00795</name>
</gene>
<dbReference type="InterPro" id="IPR058729">
    <property type="entry name" value="Beta-barrel_RND-rel"/>
</dbReference>
<feature type="domain" description="RND related beta-barrel" evidence="3">
    <location>
        <begin position="297"/>
        <end position="369"/>
    </location>
</feature>
<keyword evidence="2" id="KW-1133">Transmembrane helix</keyword>
<dbReference type="Pfam" id="PF26018">
    <property type="entry name" value="BSH_RND_rel"/>
    <property type="match status" value="1"/>
</dbReference>
<feature type="transmembrane region" description="Helical" evidence="2">
    <location>
        <begin position="47"/>
        <end position="67"/>
    </location>
</feature>
<evidence type="ECO:0000256" key="1">
    <source>
        <dbReference type="SAM" id="Coils"/>
    </source>
</evidence>
<keyword evidence="7" id="KW-1185">Reference proteome</keyword>
<dbReference type="Pfam" id="PF26012">
    <property type="entry name" value="HH_RND_rel"/>
    <property type="match status" value="1"/>
</dbReference>
<keyword evidence="2" id="KW-0472">Membrane</keyword>
<evidence type="ECO:0008006" key="8">
    <source>
        <dbReference type="Google" id="ProtNLM"/>
    </source>
</evidence>
<dbReference type="EMBL" id="JAJEKE010000001">
    <property type="protein sequence ID" value="MCQ1528090.1"/>
    <property type="molecule type" value="Genomic_DNA"/>
</dbReference>
<dbReference type="Proteomes" id="UP001651880">
    <property type="component" value="Unassembled WGS sequence"/>
</dbReference>
<reference evidence="6 7" key="1">
    <citation type="submission" date="2021-10" db="EMBL/GenBank/DDBJ databases">
        <title>Lutispora strain m25 sp. nov., a thermophilic, non-spore-forming bacterium isolated from a lab-scale methanogenic bioreactor digesting anaerobic sludge.</title>
        <authorList>
            <person name="El Houari A."/>
            <person name="Mcdonald J."/>
        </authorList>
    </citation>
    <scope>NUCLEOTIDE SEQUENCE [LARGE SCALE GENOMIC DNA]</scope>
    <source>
        <strain evidence="7">m25</strain>
    </source>
</reference>
<organism evidence="6 7">
    <name type="scientific">Lutispora saccharofermentans</name>
    <dbReference type="NCBI Taxonomy" id="3024236"/>
    <lineage>
        <taxon>Bacteria</taxon>
        <taxon>Bacillati</taxon>
        <taxon>Bacillota</taxon>
        <taxon>Clostridia</taxon>
        <taxon>Lutisporales</taxon>
        <taxon>Lutisporaceae</taxon>
        <taxon>Lutispora</taxon>
    </lineage>
</organism>
<feature type="domain" description="RND related alpha-helical hairpin" evidence="4">
    <location>
        <begin position="132"/>
        <end position="231"/>
    </location>
</feature>
<evidence type="ECO:0000259" key="3">
    <source>
        <dbReference type="Pfam" id="PF26011"/>
    </source>
</evidence>
<comment type="caution">
    <text evidence="6">The sequence shown here is derived from an EMBL/GenBank/DDBJ whole genome shotgun (WGS) entry which is preliminary data.</text>
</comment>
<dbReference type="Pfam" id="PF26011">
    <property type="entry name" value="Beta-barrel_RND_rel"/>
    <property type="match status" value="1"/>
</dbReference>
<dbReference type="InterPro" id="IPR058728">
    <property type="entry name" value="HH_RND-rel"/>
</dbReference>
<evidence type="ECO:0000259" key="5">
    <source>
        <dbReference type="Pfam" id="PF26018"/>
    </source>
</evidence>
<evidence type="ECO:0000313" key="7">
    <source>
        <dbReference type="Proteomes" id="UP001651880"/>
    </source>
</evidence>
<sequence length="453" mass="51777">MGLNLLFNFFLKDIKIKWRNILGGYVNHYIKPIGVIKMKKRKKVSSLYIFPALFLVIIASYIFRYVFLNIDTEIIKYGGMDNSFDAKGLIIRNEWTYNFTGDAEVKYKVKEGERVPFGKKLAEIVKGEELQDDLQVRINKLNERIKEIENSNNENKLFQKDDEKLNSSIAEKVDYIKKLSDEGDLEKISEVKSELSSDLYKKSLISGENSFSGRNLEQLNKEKNQLEELYNNNMDTIIANSTGIVSFSLDGLEQNLNPGNISKFSIEDIKSLINSLVSVKNKDEKLKGLKVIDNFTWFLCTVVEEKQLNGLKEGSKVKLDFKDYQNGPVRAKVKYISESTDGEVLVSFEITDSIKSFYNTRLTDVRVITHEYEGFLVSEKCIVELEKQKGVYIMKEGMVRFVAVDVISVENGFALIKNAENKEGAITQSSGVIKIFDEVVKSTNKVRPNQRVL</sequence>
<keyword evidence="1" id="KW-0175">Coiled coil</keyword>